<name>A0A024GM25_9STRA</name>
<reference evidence="2 3" key="1">
    <citation type="submission" date="2012-05" db="EMBL/GenBank/DDBJ databases">
        <title>Recombination and specialization in a pathogen metapopulation.</title>
        <authorList>
            <person name="Gardiner A."/>
            <person name="Kemen E."/>
            <person name="Schultz-Larsen T."/>
            <person name="MacLean D."/>
            <person name="Van Oosterhout C."/>
            <person name="Jones J.D.G."/>
        </authorList>
    </citation>
    <scope>NUCLEOTIDE SEQUENCE [LARGE SCALE GENOMIC DNA]</scope>
    <source>
        <strain evidence="2 3">Ac Nc2</strain>
    </source>
</reference>
<gene>
    <name evidence="2" type="ORF">BN9_088510</name>
</gene>
<dbReference type="InterPro" id="IPR036869">
    <property type="entry name" value="J_dom_sf"/>
</dbReference>
<dbReference type="PROSITE" id="PS50076">
    <property type="entry name" value="DNAJ_2"/>
    <property type="match status" value="1"/>
</dbReference>
<proteinExistence type="predicted"/>
<evidence type="ECO:0000313" key="2">
    <source>
        <dbReference type="EMBL" id="CCI47832.1"/>
    </source>
</evidence>
<dbReference type="EMBL" id="CAIX01000188">
    <property type="protein sequence ID" value="CCI47832.1"/>
    <property type="molecule type" value="Genomic_DNA"/>
</dbReference>
<protein>
    <recommendedName>
        <fullName evidence="1">J domain-containing protein</fullName>
    </recommendedName>
</protein>
<evidence type="ECO:0000259" key="1">
    <source>
        <dbReference type="PROSITE" id="PS50076"/>
    </source>
</evidence>
<dbReference type="AlphaFoldDB" id="A0A024GM25"/>
<dbReference type="InterPro" id="IPR001623">
    <property type="entry name" value="DnaJ_domain"/>
</dbReference>
<dbReference type="PRINTS" id="PR00625">
    <property type="entry name" value="JDOMAIN"/>
</dbReference>
<dbReference type="OrthoDB" id="445556at2759"/>
<evidence type="ECO:0000313" key="3">
    <source>
        <dbReference type="Proteomes" id="UP000053237"/>
    </source>
</evidence>
<dbReference type="CDD" id="cd06257">
    <property type="entry name" value="DnaJ"/>
    <property type="match status" value="1"/>
</dbReference>
<organism evidence="2 3">
    <name type="scientific">Albugo candida</name>
    <dbReference type="NCBI Taxonomy" id="65357"/>
    <lineage>
        <taxon>Eukaryota</taxon>
        <taxon>Sar</taxon>
        <taxon>Stramenopiles</taxon>
        <taxon>Oomycota</taxon>
        <taxon>Peronosporomycetes</taxon>
        <taxon>Albuginales</taxon>
        <taxon>Albuginaceae</taxon>
        <taxon>Albugo</taxon>
    </lineage>
</organism>
<sequence length="752" mass="86186">MLLVHFLLLSSIHASFHTLVPIITRSPPFRQEIRVQILDTEEPVDVLEKLRDRYNQTKLWRKQLTSQVCKQVTCHRLWPIVYSLQVSGSDKVFGKLELLEDDSVQNVVMSFCARKSLRRIACDNLIEAVCQKAKNVNVRCNRWKTSLSEEIYGQNGLIGRLEITDTMEPIDSIYRFIVDHSLELEAMTQLIERICARAHCFRKFPLVYDQNISLGPLLKRLQIPFDAFPVDAVALFAAEHRLSSEQQAELLQAVCRDRYVRCEREVAMQTEIELEDGVGLGSLQIRMHEELADAVYRFGTAHNLTQSIRNSLFQTLCGQKHILCTRRVALLHSIPVHYAEDELGIVKVYEDQELADAVFEFAAAYQLSASIRDDILDRLCSTLPIVCSRYAPIAISIPIAVDNETQLGILDIWQDEEAADAIARFGNRLGLSSSVKLQLVHSVCDAVNVLCTRSIGILYQTHFSFPNGSKELVSFYDGQEPADIVYEYALVRNLTFEQRQELLFQSCNEPRHRLNCTRAEAMLFQLPVWESSDTKLADFELLEGQEPIDVVYAFLEKHDLFQTAPLNTSLFEIVCNSSRATCERQTPFRLLFTMQATYRGVPHTISYVQPSSEWHCENHHGGQHCVHHTELLATQYCFRHMTQWTECAPRVLEALKIHLEMYEAQIWQSKNLYAKLGLVRSASKDEIDAAYNTLVMRYNNATEPQKYVKLREAYTVLSDPEEKYYYDLPCVKLFGCLCGKKKKDGSILFAPD</sequence>
<dbReference type="Gene3D" id="1.10.287.110">
    <property type="entry name" value="DnaJ domain"/>
    <property type="match status" value="1"/>
</dbReference>
<dbReference type="SUPFAM" id="SSF46565">
    <property type="entry name" value="Chaperone J-domain"/>
    <property type="match status" value="1"/>
</dbReference>
<feature type="domain" description="J" evidence="1">
    <location>
        <begin position="671"/>
        <end position="730"/>
    </location>
</feature>
<keyword evidence="3" id="KW-1185">Reference proteome</keyword>
<dbReference type="InParanoid" id="A0A024GM25"/>
<accession>A0A024GM25</accession>
<dbReference type="STRING" id="65357.A0A024GM25"/>
<comment type="caution">
    <text evidence="2">The sequence shown here is derived from an EMBL/GenBank/DDBJ whole genome shotgun (WGS) entry which is preliminary data.</text>
</comment>
<dbReference type="Proteomes" id="UP000053237">
    <property type="component" value="Unassembled WGS sequence"/>
</dbReference>
<dbReference type="SMART" id="SM00271">
    <property type="entry name" value="DnaJ"/>
    <property type="match status" value="1"/>
</dbReference>
<dbReference type="Pfam" id="PF00226">
    <property type="entry name" value="DnaJ"/>
    <property type="match status" value="1"/>
</dbReference>